<dbReference type="EMBL" id="BKCJ010007361">
    <property type="protein sequence ID" value="GEU76869.1"/>
    <property type="molecule type" value="Genomic_DNA"/>
</dbReference>
<protein>
    <submittedName>
        <fullName evidence="2">Cysteine-rich receptor-like protein kinase</fullName>
    </submittedName>
</protein>
<proteinExistence type="predicted"/>
<name>A0A6L2MU00_TANCI</name>
<accession>A0A6L2MU00</accession>
<comment type="caution">
    <text evidence="2">The sequence shown here is derived from an EMBL/GenBank/DDBJ whole genome shotgun (WGS) entry which is preliminary data.</text>
</comment>
<keyword evidence="2" id="KW-0808">Transferase</keyword>
<feature type="domain" description="Reverse transcriptase" evidence="1">
    <location>
        <begin position="170"/>
        <end position="310"/>
    </location>
</feature>
<sequence>MPHGFALKNADGKSGGLIAVWDTNKFTLQSKIEGDGYLAITGNWQLVAPKCRFIIVYASQCIHKKEKLWMDLRSLLRAHDSLSIVLGDFNEVSLGSKLSKLDRFLVSSHFVDLWPNSHALALAREFSDHTPIILCNSTTDFGPVPFKFYNSWIELNDLKPIVQASWTTTRPRSSMLVTFKVKLQSLKVKLKDWRRGDSQTAFIKGRQIIDGPLMVDEIISWAKMYKKKLFMLKVDFEKAFDSLSWPFLDSTMMQMGFSLKWRQWMRACLNSGYTSVLVNGSPTSKFKIERGLRQGDPLSPLLFILAFEALNVVLTEAKNKNLFKELK</sequence>
<dbReference type="Gene3D" id="3.60.10.10">
    <property type="entry name" value="Endonuclease/exonuclease/phosphatase"/>
    <property type="match status" value="1"/>
</dbReference>
<dbReference type="SUPFAM" id="SSF56219">
    <property type="entry name" value="DNase I-like"/>
    <property type="match status" value="1"/>
</dbReference>
<dbReference type="PANTHER" id="PTHR31635:SF196">
    <property type="entry name" value="REVERSE TRANSCRIPTASE DOMAIN-CONTAINING PROTEIN-RELATED"/>
    <property type="match status" value="1"/>
</dbReference>
<keyword evidence="2" id="KW-0418">Kinase</keyword>
<dbReference type="PANTHER" id="PTHR31635">
    <property type="entry name" value="REVERSE TRANSCRIPTASE DOMAIN-CONTAINING PROTEIN-RELATED"/>
    <property type="match status" value="1"/>
</dbReference>
<keyword evidence="2" id="KW-0675">Receptor</keyword>
<reference evidence="2" key="1">
    <citation type="journal article" date="2019" name="Sci. Rep.">
        <title>Draft genome of Tanacetum cinerariifolium, the natural source of mosquito coil.</title>
        <authorList>
            <person name="Yamashiro T."/>
            <person name="Shiraishi A."/>
            <person name="Satake H."/>
            <person name="Nakayama K."/>
        </authorList>
    </citation>
    <scope>NUCLEOTIDE SEQUENCE</scope>
</reference>
<dbReference type="GO" id="GO:0016301">
    <property type="term" value="F:kinase activity"/>
    <property type="evidence" value="ECO:0007669"/>
    <property type="project" value="UniProtKB-KW"/>
</dbReference>
<dbReference type="SUPFAM" id="SSF56672">
    <property type="entry name" value="DNA/RNA polymerases"/>
    <property type="match status" value="1"/>
</dbReference>
<dbReference type="InterPro" id="IPR043502">
    <property type="entry name" value="DNA/RNA_pol_sf"/>
</dbReference>
<evidence type="ECO:0000313" key="2">
    <source>
        <dbReference type="EMBL" id="GEU76869.1"/>
    </source>
</evidence>
<evidence type="ECO:0000259" key="1">
    <source>
        <dbReference type="Pfam" id="PF00078"/>
    </source>
</evidence>
<dbReference type="InterPro" id="IPR036691">
    <property type="entry name" value="Endo/exonu/phosph_ase_sf"/>
</dbReference>
<dbReference type="Pfam" id="PF00078">
    <property type="entry name" value="RVT_1"/>
    <property type="match status" value="1"/>
</dbReference>
<gene>
    <name evidence="2" type="ORF">Tci_048847</name>
</gene>
<organism evidence="2">
    <name type="scientific">Tanacetum cinerariifolium</name>
    <name type="common">Dalmatian daisy</name>
    <name type="synonym">Chrysanthemum cinerariifolium</name>
    <dbReference type="NCBI Taxonomy" id="118510"/>
    <lineage>
        <taxon>Eukaryota</taxon>
        <taxon>Viridiplantae</taxon>
        <taxon>Streptophyta</taxon>
        <taxon>Embryophyta</taxon>
        <taxon>Tracheophyta</taxon>
        <taxon>Spermatophyta</taxon>
        <taxon>Magnoliopsida</taxon>
        <taxon>eudicotyledons</taxon>
        <taxon>Gunneridae</taxon>
        <taxon>Pentapetalae</taxon>
        <taxon>asterids</taxon>
        <taxon>campanulids</taxon>
        <taxon>Asterales</taxon>
        <taxon>Asteraceae</taxon>
        <taxon>Asteroideae</taxon>
        <taxon>Anthemideae</taxon>
        <taxon>Anthemidinae</taxon>
        <taxon>Tanacetum</taxon>
    </lineage>
</organism>
<dbReference type="AlphaFoldDB" id="A0A6L2MU00"/>
<dbReference type="InterPro" id="IPR000477">
    <property type="entry name" value="RT_dom"/>
</dbReference>